<evidence type="ECO:0000256" key="10">
    <source>
        <dbReference type="SAM" id="SignalP"/>
    </source>
</evidence>
<comment type="caution">
    <text evidence="12">The sequence shown here is derived from an EMBL/GenBank/DDBJ whole genome shotgun (WGS) entry which is preliminary data.</text>
</comment>
<evidence type="ECO:0000256" key="9">
    <source>
        <dbReference type="RuleBase" id="RU003946"/>
    </source>
</evidence>
<proteinExistence type="inferred from homology"/>
<evidence type="ECO:0000256" key="1">
    <source>
        <dbReference type="ARBA" id="ARBA00005984"/>
    </source>
</evidence>
<evidence type="ECO:0000313" key="13">
    <source>
        <dbReference type="Proteomes" id="UP000640274"/>
    </source>
</evidence>
<evidence type="ECO:0000256" key="5">
    <source>
        <dbReference type="ARBA" id="ARBA00022833"/>
    </source>
</evidence>
<feature type="binding site" evidence="8">
    <location>
        <position position="287"/>
    </location>
    <ligand>
        <name>Zn(2+)</name>
        <dbReference type="ChEBI" id="CHEBI:29105"/>
        <label>2</label>
    </ligand>
</feature>
<evidence type="ECO:0000313" key="12">
    <source>
        <dbReference type="EMBL" id="MBJ6359800.1"/>
    </source>
</evidence>
<dbReference type="PROSITE" id="PS00123">
    <property type="entry name" value="ALKALINE_PHOSPHATASE"/>
    <property type="match status" value="1"/>
</dbReference>
<dbReference type="PANTHER" id="PTHR11596:SF5">
    <property type="entry name" value="ALKALINE PHOSPHATASE"/>
    <property type="match status" value="1"/>
</dbReference>
<keyword evidence="2" id="KW-0597">Phosphoprotein</keyword>
<evidence type="ECO:0000259" key="11">
    <source>
        <dbReference type="Pfam" id="PF07833"/>
    </source>
</evidence>
<dbReference type="PANTHER" id="PTHR11596">
    <property type="entry name" value="ALKALINE PHOSPHATASE"/>
    <property type="match status" value="1"/>
</dbReference>
<feature type="chain" id="PRO_5037772261" evidence="10">
    <location>
        <begin position="26"/>
        <end position="569"/>
    </location>
</feature>
<dbReference type="SUPFAM" id="SSF55383">
    <property type="entry name" value="Copper amine oxidase, domain N"/>
    <property type="match status" value="1"/>
</dbReference>
<sequence length="569" mass="60487">MKKKLKSALAGCMAVLLLAATPVFAEETAAKENAPSKNLIVLIGDGMGPAQVTAARNYLKYNKGIDHLTLDSIYVGQATTFADRGEDGDIIVSGVVTDSASAGTAFATGNKTYNAGISVSNEEVAKPFASVIEAAALAGKATGLVTTTRITHATPAVYASHVRSRDNENAIASQYLESGVDVLFGGGSASFLSKEDGGKRTDKSIIADFEAKGYSYVKDKSSLLALPDTTGKALGLFSGSHIPYVNDRKSETPSLADLTSKALAILSQQKNGFAIMIEGGRIDHASHANDFPSTVQEVLDFDAAVKTALDFAKKDGNTSVVITADHETGGLSLSRDNIYELNLDLWDKQKHSSEAISGSLKAARTIAEVKKIVEDNTWIKDLKDEEATQILNGDGSSYGPEGAYNAIISKRLLIGWSGHGHSAVDVGVWAYGPIAEYVKGQIDNTRVATASAQVLGLDLTEATARLQEKYVYPKFKTGSNNQPRFPAKALAEALGAQVDWDSKSKTVKITSGSNVLKLQLDSNKATFNDKSSNLAVVVDHGKLYLPLEAFSQLTGKTLKWDALSERIIK</sequence>
<dbReference type="PRINTS" id="PR00113">
    <property type="entry name" value="ALKPHPHTASE"/>
</dbReference>
<feature type="binding site" evidence="8">
    <location>
        <position position="45"/>
    </location>
    <ligand>
        <name>Mg(2+)</name>
        <dbReference type="ChEBI" id="CHEBI:18420"/>
    </ligand>
</feature>
<keyword evidence="6 8" id="KW-0460">Magnesium</keyword>
<dbReference type="AlphaFoldDB" id="A0A934MJD4"/>
<evidence type="ECO:0000256" key="4">
    <source>
        <dbReference type="ARBA" id="ARBA00022801"/>
    </source>
</evidence>
<comment type="cofactor">
    <cofactor evidence="8">
        <name>Zn(2+)</name>
        <dbReference type="ChEBI" id="CHEBI:29105"/>
    </cofactor>
    <text evidence="8">Binds 2 Zn(2+) ions.</text>
</comment>
<gene>
    <name evidence="12" type="ORF">JFN88_00455</name>
</gene>
<dbReference type="InterPro" id="IPR012854">
    <property type="entry name" value="Cu_amine_oxidase-like_N"/>
</dbReference>
<comment type="similarity">
    <text evidence="1 9">Belongs to the alkaline phosphatase family.</text>
</comment>
<dbReference type="GO" id="GO:0046872">
    <property type="term" value="F:metal ion binding"/>
    <property type="evidence" value="ECO:0007669"/>
    <property type="project" value="UniProtKB-KW"/>
</dbReference>
<feature type="active site" description="Phosphoserine intermediate" evidence="7">
    <location>
        <position position="99"/>
    </location>
</feature>
<dbReference type="InterPro" id="IPR017850">
    <property type="entry name" value="Alkaline_phosphatase_core_sf"/>
</dbReference>
<feature type="binding site" evidence="8">
    <location>
        <position position="325"/>
    </location>
    <ligand>
        <name>Zn(2+)</name>
        <dbReference type="ChEBI" id="CHEBI:29105"/>
        <label>2</label>
    </ligand>
</feature>
<feature type="binding site" evidence="8">
    <location>
        <position position="278"/>
    </location>
    <ligand>
        <name>Mg(2+)</name>
        <dbReference type="ChEBI" id="CHEBI:18420"/>
    </ligand>
</feature>
<feature type="binding site" evidence="8">
    <location>
        <position position="326"/>
    </location>
    <ligand>
        <name>Zn(2+)</name>
        <dbReference type="ChEBI" id="CHEBI:29105"/>
        <label>2</label>
    </ligand>
</feature>
<feature type="domain" description="Copper amine oxidase-like N-terminal" evidence="11">
    <location>
        <begin position="480"/>
        <end position="567"/>
    </location>
</feature>
<evidence type="ECO:0000256" key="3">
    <source>
        <dbReference type="ARBA" id="ARBA00022723"/>
    </source>
</evidence>
<feature type="binding site" evidence="8">
    <location>
        <position position="152"/>
    </location>
    <ligand>
        <name>Mg(2+)</name>
        <dbReference type="ChEBI" id="CHEBI:18420"/>
    </ligand>
</feature>
<feature type="binding site" evidence="8">
    <location>
        <position position="283"/>
    </location>
    <ligand>
        <name>Zn(2+)</name>
        <dbReference type="ChEBI" id="CHEBI:29105"/>
        <label>2</label>
    </ligand>
</feature>
<dbReference type="RefSeq" id="WP_199017328.1">
    <property type="nucleotide sequence ID" value="NZ_JAELUP010000001.1"/>
</dbReference>
<dbReference type="CDD" id="cd16012">
    <property type="entry name" value="ALP"/>
    <property type="match status" value="1"/>
</dbReference>
<feature type="binding site" evidence="8">
    <location>
        <position position="45"/>
    </location>
    <ligand>
        <name>Zn(2+)</name>
        <dbReference type="ChEBI" id="CHEBI:29105"/>
        <label>2</label>
    </ligand>
</feature>
<feature type="binding site" evidence="8">
    <location>
        <position position="421"/>
    </location>
    <ligand>
        <name>Zn(2+)</name>
        <dbReference type="ChEBI" id="CHEBI:29105"/>
        <label>2</label>
    </ligand>
</feature>
<keyword evidence="3 8" id="KW-0479">Metal-binding</keyword>
<accession>A0A934MJD4</accession>
<dbReference type="GO" id="GO:0004035">
    <property type="term" value="F:alkaline phosphatase activity"/>
    <property type="evidence" value="ECO:0007669"/>
    <property type="project" value="TreeGrafter"/>
</dbReference>
<keyword evidence="13" id="KW-1185">Reference proteome</keyword>
<evidence type="ECO:0000256" key="8">
    <source>
        <dbReference type="PIRSR" id="PIRSR601952-2"/>
    </source>
</evidence>
<organism evidence="12 13">
    <name type="scientific">Paenibacillus roseus</name>
    <dbReference type="NCBI Taxonomy" id="2798579"/>
    <lineage>
        <taxon>Bacteria</taxon>
        <taxon>Bacillati</taxon>
        <taxon>Bacillota</taxon>
        <taxon>Bacilli</taxon>
        <taxon>Bacillales</taxon>
        <taxon>Paenibacillaceae</taxon>
        <taxon>Paenibacillus</taxon>
    </lineage>
</organism>
<dbReference type="InterPro" id="IPR001952">
    <property type="entry name" value="Alkaline_phosphatase"/>
</dbReference>
<keyword evidence="10" id="KW-0732">Signal</keyword>
<dbReference type="SUPFAM" id="SSF53649">
    <property type="entry name" value="Alkaline phosphatase-like"/>
    <property type="match status" value="1"/>
</dbReference>
<dbReference type="Proteomes" id="UP000640274">
    <property type="component" value="Unassembled WGS sequence"/>
</dbReference>
<dbReference type="Pfam" id="PF07833">
    <property type="entry name" value="Cu_amine_oxidN1"/>
    <property type="match status" value="1"/>
</dbReference>
<reference evidence="12" key="1">
    <citation type="submission" date="2020-12" db="EMBL/GenBank/DDBJ databases">
        <authorList>
            <person name="Huq M.A."/>
        </authorList>
    </citation>
    <scope>NUCLEOTIDE SEQUENCE</scope>
    <source>
        <strain evidence="12">MAHUQ-46</strain>
    </source>
</reference>
<dbReference type="SMART" id="SM00098">
    <property type="entry name" value="alkPPc"/>
    <property type="match status" value="1"/>
</dbReference>
<dbReference type="Gene3D" id="1.10.60.40">
    <property type="match status" value="1"/>
</dbReference>
<dbReference type="InterPro" id="IPR036582">
    <property type="entry name" value="Mao_N_sf"/>
</dbReference>
<dbReference type="InterPro" id="IPR018299">
    <property type="entry name" value="Alkaline_phosphatase_AS"/>
</dbReference>
<feature type="binding site" evidence="8">
    <location>
        <position position="154"/>
    </location>
    <ligand>
        <name>Mg(2+)</name>
        <dbReference type="ChEBI" id="CHEBI:18420"/>
    </ligand>
</feature>
<dbReference type="Pfam" id="PF00245">
    <property type="entry name" value="Alk_phosphatase"/>
    <property type="match status" value="1"/>
</dbReference>
<comment type="cofactor">
    <cofactor evidence="8">
        <name>Mg(2+)</name>
        <dbReference type="ChEBI" id="CHEBI:18420"/>
    </cofactor>
    <text evidence="8">Binds 1 Mg(2+) ion.</text>
</comment>
<dbReference type="Gene3D" id="3.30.457.10">
    <property type="entry name" value="Copper amine oxidase-like, N-terminal domain"/>
    <property type="match status" value="1"/>
</dbReference>
<name>A0A934MJD4_9BACL</name>
<keyword evidence="5 8" id="KW-0862">Zinc</keyword>
<feature type="signal peptide" evidence="10">
    <location>
        <begin position="1"/>
        <end position="25"/>
    </location>
</feature>
<evidence type="ECO:0000256" key="6">
    <source>
        <dbReference type="ARBA" id="ARBA00022842"/>
    </source>
</evidence>
<keyword evidence="4" id="KW-0378">Hydrolase</keyword>
<dbReference type="Gene3D" id="3.40.720.10">
    <property type="entry name" value="Alkaline Phosphatase, subunit A"/>
    <property type="match status" value="1"/>
</dbReference>
<evidence type="ECO:0000256" key="2">
    <source>
        <dbReference type="ARBA" id="ARBA00022553"/>
    </source>
</evidence>
<dbReference type="EMBL" id="JAELUP010000001">
    <property type="protein sequence ID" value="MBJ6359800.1"/>
    <property type="molecule type" value="Genomic_DNA"/>
</dbReference>
<evidence type="ECO:0000256" key="7">
    <source>
        <dbReference type="PIRSR" id="PIRSR601952-1"/>
    </source>
</evidence>
<protein>
    <submittedName>
        <fullName evidence="12">Alkaline phosphatase</fullName>
    </submittedName>
</protein>